<proteinExistence type="predicted"/>
<keyword evidence="3" id="KW-0804">Transcription</keyword>
<evidence type="ECO:0000256" key="4">
    <source>
        <dbReference type="PROSITE-ProRule" id="PRU00335"/>
    </source>
</evidence>
<keyword evidence="1" id="KW-0805">Transcription regulation</keyword>
<dbReference type="PROSITE" id="PS50977">
    <property type="entry name" value="HTH_TETR_2"/>
    <property type="match status" value="1"/>
</dbReference>
<dbReference type="SUPFAM" id="SSF46689">
    <property type="entry name" value="Homeodomain-like"/>
    <property type="match status" value="1"/>
</dbReference>
<organism evidence="6 7">
    <name type="scientific">Nocardioides marmoribigeumensis</name>
    <dbReference type="NCBI Taxonomy" id="433649"/>
    <lineage>
        <taxon>Bacteria</taxon>
        <taxon>Bacillati</taxon>
        <taxon>Actinomycetota</taxon>
        <taxon>Actinomycetes</taxon>
        <taxon>Propionibacteriales</taxon>
        <taxon>Nocardioidaceae</taxon>
        <taxon>Nocardioides</taxon>
    </lineage>
</organism>
<accession>A0ABU2BZY5</accession>
<dbReference type="InterPro" id="IPR001647">
    <property type="entry name" value="HTH_TetR"/>
</dbReference>
<gene>
    <name evidence="6" type="ORF">J2S63_003523</name>
</gene>
<evidence type="ECO:0000256" key="3">
    <source>
        <dbReference type="ARBA" id="ARBA00023163"/>
    </source>
</evidence>
<evidence type="ECO:0000313" key="6">
    <source>
        <dbReference type="EMBL" id="MDR7363970.1"/>
    </source>
</evidence>
<evidence type="ECO:0000259" key="5">
    <source>
        <dbReference type="PROSITE" id="PS50977"/>
    </source>
</evidence>
<keyword evidence="2 4" id="KW-0238">DNA-binding</keyword>
<dbReference type="InterPro" id="IPR050109">
    <property type="entry name" value="HTH-type_TetR-like_transc_reg"/>
</dbReference>
<reference evidence="6 7" key="1">
    <citation type="submission" date="2023-07" db="EMBL/GenBank/DDBJ databases">
        <title>Sequencing the genomes of 1000 actinobacteria strains.</title>
        <authorList>
            <person name="Klenk H.-P."/>
        </authorList>
    </citation>
    <scope>NUCLEOTIDE SEQUENCE [LARGE SCALE GENOMIC DNA]</scope>
    <source>
        <strain evidence="6 7">DSM 19426</strain>
    </source>
</reference>
<feature type="domain" description="HTH tetR-type" evidence="5">
    <location>
        <begin position="11"/>
        <end position="71"/>
    </location>
</feature>
<keyword evidence="7" id="KW-1185">Reference proteome</keyword>
<comment type="caution">
    <text evidence="6">The sequence shown here is derived from an EMBL/GenBank/DDBJ whole genome shotgun (WGS) entry which is preliminary data.</text>
</comment>
<dbReference type="RefSeq" id="WP_310304973.1">
    <property type="nucleotide sequence ID" value="NZ_BAAAPS010000005.1"/>
</dbReference>
<name>A0ABU2BZY5_9ACTN</name>
<dbReference type="PANTHER" id="PTHR30055:SF234">
    <property type="entry name" value="HTH-TYPE TRANSCRIPTIONAL REGULATOR BETI"/>
    <property type="match status" value="1"/>
</dbReference>
<dbReference type="InterPro" id="IPR009057">
    <property type="entry name" value="Homeodomain-like_sf"/>
</dbReference>
<protein>
    <submittedName>
        <fullName evidence="6">AcrR family transcriptional regulator</fullName>
    </submittedName>
</protein>
<feature type="DNA-binding region" description="H-T-H motif" evidence="4">
    <location>
        <begin position="34"/>
        <end position="53"/>
    </location>
</feature>
<evidence type="ECO:0000256" key="1">
    <source>
        <dbReference type="ARBA" id="ARBA00023015"/>
    </source>
</evidence>
<evidence type="ECO:0000313" key="7">
    <source>
        <dbReference type="Proteomes" id="UP001183648"/>
    </source>
</evidence>
<dbReference type="Gene3D" id="1.10.357.10">
    <property type="entry name" value="Tetracycline Repressor, domain 2"/>
    <property type="match status" value="1"/>
</dbReference>
<sequence>MTSTASSGTGRLSIDDWTERALQLLMDEGVGALKIARLCRELGVTKGSFYWHFADLEALRTAVAKRWTERTRAELDELRELGTLPPLERIRIMAAGLVEDRAWNVERTLREWARTDASVAATIGESEQHVFGLLNDAFLELGHPAGAARMRAGLLTYAGIGFAHGQASLPRVTMDDIGDLVEFLSKETGTT</sequence>
<dbReference type="EMBL" id="JAVDYG010000001">
    <property type="protein sequence ID" value="MDR7363970.1"/>
    <property type="molecule type" value="Genomic_DNA"/>
</dbReference>
<dbReference type="Proteomes" id="UP001183648">
    <property type="component" value="Unassembled WGS sequence"/>
</dbReference>
<dbReference type="Pfam" id="PF00440">
    <property type="entry name" value="TetR_N"/>
    <property type="match status" value="1"/>
</dbReference>
<evidence type="ECO:0000256" key="2">
    <source>
        <dbReference type="ARBA" id="ARBA00023125"/>
    </source>
</evidence>
<dbReference type="PANTHER" id="PTHR30055">
    <property type="entry name" value="HTH-TYPE TRANSCRIPTIONAL REGULATOR RUTR"/>
    <property type="match status" value="1"/>
</dbReference>